<evidence type="ECO:0000313" key="1">
    <source>
        <dbReference type="EMBL" id="GCC32525.1"/>
    </source>
</evidence>
<organism evidence="1 2">
    <name type="scientific">Chiloscyllium punctatum</name>
    <name type="common">Brownbanded bambooshark</name>
    <name type="synonym">Hemiscyllium punctatum</name>
    <dbReference type="NCBI Taxonomy" id="137246"/>
    <lineage>
        <taxon>Eukaryota</taxon>
        <taxon>Metazoa</taxon>
        <taxon>Chordata</taxon>
        <taxon>Craniata</taxon>
        <taxon>Vertebrata</taxon>
        <taxon>Chondrichthyes</taxon>
        <taxon>Elasmobranchii</taxon>
        <taxon>Galeomorphii</taxon>
        <taxon>Galeoidea</taxon>
        <taxon>Orectolobiformes</taxon>
        <taxon>Hemiscylliidae</taxon>
        <taxon>Chiloscyllium</taxon>
    </lineage>
</organism>
<keyword evidence="2" id="KW-1185">Reference proteome</keyword>
<name>A0A401SQ42_CHIPU</name>
<accession>A0A401SQ42</accession>
<reference evidence="1 2" key="1">
    <citation type="journal article" date="2018" name="Nat. Ecol. Evol.">
        <title>Shark genomes provide insights into elasmobranch evolution and the origin of vertebrates.</title>
        <authorList>
            <person name="Hara Y"/>
            <person name="Yamaguchi K"/>
            <person name="Onimaru K"/>
            <person name="Kadota M"/>
            <person name="Koyanagi M"/>
            <person name="Keeley SD"/>
            <person name="Tatsumi K"/>
            <person name="Tanaka K"/>
            <person name="Motone F"/>
            <person name="Kageyama Y"/>
            <person name="Nozu R"/>
            <person name="Adachi N"/>
            <person name="Nishimura O"/>
            <person name="Nakagawa R"/>
            <person name="Tanegashima C"/>
            <person name="Kiyatake I"/>
            <person name="Matsumoto R"/>
            <person name="Murakumo K"/>
            <person name="Nishida K"/>
            <person name="Terakita A"/>
            <person name="Kuratani S"/>
            <person name="Sato K"/>
            <person name="Hyodo S Kuraku.S."/>
        </authorList>
    </citation>
    <scope>NUCLEOTIDE SEQUENCE [LARGE SCALE GENOMIC DNA]</scope>
</reference>
<gene>
    <name evidence="1" type="ORF">chiPu_0010986</name>
</gene>
<dbReference type="AlphaFoldDB" id="A0A401SQ42"/>
<dbReference type="Proteomes" id="UP000287033">
    <property type="component" value="Unassembled WGS sequence"/>
</dbReference>
<proteinExistence type="predicted"/>
<dbReference type="EMBL" id="BEZZ01000441">
    <property type="protein sequence ID" value="GCC32525.1"/>
    <property type="molecule type" value="Genomic_DNA"/>
</dbReference>
<sequence>MHCRDCACVFGVDGLPGTAHASRGRGAARLPRPEMAPQQQVLQEIAYGPHLAAGACSAPVRTLAADVKMSGVCN</sequence>
<protein>
    <submittedName>
        <fullName evidence="1">Uncharacterized protein</fullName>
    </submittedName>
</protein>
<evidence type="ECO:0000313" key="2">
    <source>
        <dbReference type="Proteomes" id="UP000287033"/>
    </source>
</evidence>
<comment type="caution">
    <text evidence="1">The sequence shown here is derived from an EMBL/GenBank/DDBJ whole genome shotgun (WGS) entry which is preliminary data.</text>
</comment>